<dbReference type="SUPFAM" id="SSF53807">
    <property type="entry name" value="Helical backbone' metal receptor"/>
    <property type="match status" value="1"/>
</dbReference>
<dbReference type="GO" id="GO:0006829">
    <property type="term" value="P:zinc ion transport"/>
    <property type="evidence" value="ECO:0007669"/>
    <property type="project" value="UniProtKB-KW"/>
</dbReference>
<dbReference type="GO" id="GO:0046872">
    <property type="term" value="F:metal ion binding"/>
    <property type="evidence" value="ECO:0007669"/>
    <property type="project" value="InterPro"/>
</dbReference>
<dbReference type="PANTHER" id="PTHR42953:SF3">
    <property type="entry name" value="HIGH-AFFINITY ZINC UPTAKE SYSTEM PROTEIN ZNUA"/>
    <property type="match status" value="1"/>
</dbReference>
<dbReference type="PRINTS" id="PR00690">
    <property type="entry name" value="ADHESNFAMILY"/>
</dbReference>
<proteinExistence type="inferred from homology"/>
<dbReference type="PANTHER" id="PTHR42953">
    <property type="entry name" value="HIGH-AFFINITY ZINC UPTAKE SYSTEM PROTEIN ZNUA-RELATED"/>
    <property type="match status" value="1"/>
</dbReference>
<dbReference type="EMBL" id="FOJO01000008">
    <property type="protein sequence ID" value="SFA51179.1"/>
    <property type="molecule type" value="Genomic_DNA"/>
</dbReference>
<dbReference type="Gene3D" id="3.40.50.1980">
    <property type="entry name" value="Nitrogenase molybdenum iron protein domain"/>
    <property type="match status" value="2"/>
</dbReference>
<keyword evidence="3 6" id="KW-0813">Transport</keyword>
<evidence type="ECO:0000256" key="3">
    <source>
        <dbReference type="ARBA" id="ARBA00022448"/>
    </source>
</evidence>
<dbReference type="Pfam" id="PF01297">
    <property type="entry name" value="ZnuA"/>
    <property type="match status" value="1"/>
</dbReference>
<evidence type="ECO:0000313" key="7">
    <source>
        <dbReference type="EMBL" id="SFA51179.1"/>
    </source>
</evidence>
<evidence type="ECO:0000256" key="6">
    <source>
        <dbReference type="RuleBase" id="RU003512"/>
    </source>
</evidence>
<gene>
    <name evidence="7" type="ORF">SAMN04487972_10875</name>
</gene>
<comment type="similarity">
    <text evidence="1 6">Belongs to the bacterial solute-binding protein 9 family.</text>
</comment>
<accession>A0A1I0THD0</accession>
<dbReference type="InterPro" id="IPR006128">
    <property type="entry name" value="Lipoprotein_PsaA-like"/>
</dbReference>
<dbReference type="InterPro" id="IPR006129">
    <property type="entry name" value="AdhesinB"/>
</dbReference>
<evidence type="ECO:0000256" key="4">
    <source>
        <dbReference type="ARBA" id="ARBA00022729"/>
    </source>
</evidence>
<protein>
    <recommendedName>
        <fullName evidence="2">High-affinity zinc uptake system protein ZnuA</fullName>
    </recommendedName>
</protein>
<keyword evidence="5" id="KW-0406">Ion transport</keyword>
<keyword evidence="5" id="KW-0864">Zinc transport</keyword>
<dbReference type="PRINTS" id="PR00691">
    <property type="entry name" value="ADHESINB"/>
</dbReference>
<name>A0A1I0THD0_9RHOB</name>
<keyword evidence="5" id="KW-0862">Zinc</keyword>
<sequence length="331" mass="35118">MLYYHNSLDGLRYNINNRVVFASEYAMTLCHRLILSALALIPALPATAEIPRVVTDLPVVDSLVRQVMGDLGAPELLLQAGSDPHHYQLRPDQARNLARADLLVWIGPEMTPWLDRASTALAARAVSLPLLSLPQTYRRDFSGGSGHDHAAPAGHDHGDLDPHAWLDPGNGGAWLGAIADGLSQSDPENAPVYRRNAERARAALAETDAAIRAELAPLAGKSFVTLHDAYGYFTDHYGLSPAIAISPGDASAVSAARLSGIRDRIRAEAVTCAFPEANHSDAPILTAIEDSAARQGPALDPEGSTLPAGPDLYAGVLRGLARALTSCLGQN</sequence>
<organism evidence="7 8">
    <name type="scientific">Paracoccus halophilus</name>
    <dbReference type="NCBI Taxonomy" id="376733"/>
    <lineage>
        <taxon>Bacteria</taxon>
        <taxon>Pseudomonadati</taxon>
        <taxon>Pseudomonadota</taxon>
        <taxon>Alphaproteobacteria</taxon>
        <taxon>Rhodobacterales</taxon>
        <taxon>Paracoccaceae</taxon>
        <taxon>Paracoccus</taxon>
    </lineage>
</organism>
<dbReference type="AlphaFoldDB" id="A0A1I0THD0"/>
<evidence type="ECO:0000313" key="8">
    <source>
        <dbReference type="Proteomes" id="UP000182312"/>
    </source>
</evidence>
<keyword evidence="4" id="KW-0732">Signal</keyword>
<dbReference type="Proteomes" id="UP000182312">
    <property type="component" value="Unassembled WGS sequence"/>
</dbReference>
<dbReference type="InterPro" id="IPR006127">
    <property type="entry name" value="ZnuA-like"/>
</dbReference>
<evidence type="ECO:0000256" key="5">
    <source>
        <dbReference type="ARBA" id="ARBA00022906"/>
    </source>
</evidence>
<reference evidence="7 8" key="1">
    <citation type="submission" date="2016-10" db="EMBL/GenBank/DDBJ databases">
        <authorList>
            <person name="de Groot N.N."/>
        </authorList>
    </citation>
    <scope>NUCLEOTIDE SEQUENCE [LARGE SCALE GENOMIC DNA]</scope>
    <source>
        <strain evidence="7 8">CGMCC 1.6117</strain>
    </source>
</reference>
<evidence type="ECO:0000256" key="2">
    <source>
        <dbReference type="ARBA" id="ARBA00015915"/>
    </source>
</evidence>
<evidence type="ECO:0000256" key="1">
    <source>
        <dbReference type="ARBA" id="ARBA00011028"/>
    </source>
</evidence>
<dbReference type="InterPro" id="IPR050492">
    <property type="entry name" value="Bact_metal-bind_prot9"/>
</dbReference>
<dbReference type="GO" id="GO:0007155">
    <property type="term" value="P:cell adhesion"/>
    <property type="evidence" value="ECO:0007669"/>
    <property type="project" value="InterPro"/>
</dbReference>